<protein>
    <submittedName>
        <fullName evidence="2">Uncharacterized protein</fullName>
    </submittedName>
</protein>
<evidence type="ECO:0000256" key="1">
    <source>
        <dbReference type="SAM" id="MobiDB-lite"/>
    </source>
</evidence>
<dbReference type="STRING" id="1177755.A7A08_03216"/>
<evidence type="ECO:0000313" key="2">
    <source>
        <dbReference type="EMBL" id="ODA65903.1"/>
    </source>
</evidence>
<evidence type="ECO:0000313" key="3">
    <source>
        <dbReference type="Proteomes" id="UP000095087"/>
    </source>
</evidence>
<gene>
    <name evidence="2" type="ORF">A7A08_03216</name>
</gene>
<keyword evidence="3" id="KW-1185">Reference proteome</keyword>
<comment type="caution">
    <text evidence="2">The sequence shown here is derived from an EMBL/GenBank/DDBJ whole genome shotgun (WGS) entry which is preliminary data.</text>
</comment>
<dbReference type="AlphaFoldDB" id="A0A1E2RUK7"/>
<reference evidence="2 3" key="1">
    <citation type="submission" date="2016-07" db="EMBL/GenBank/DDBJ databases">
        <title>Draft genome sequence of Methyloligella halotolerans C2T (VKM B-2706T=CCUG 61687T=DSM 25045T), a halotolerant polyhydroxybutyrate accumulating methylotroph.</title>
        <authorList>
            <person name="Vasilenko O.V."/>
            <person name="Doronina N.V."/>
            <person name="Poroshina M.N."/>
            <person name="Tarlachkov S.V."/>
            <person name="Trotsenko Y.A."/>
        </authorList>
    </citation>
    <scope>NUCLEOTIDE SEQUENCE [LARGE SCALE GENOMIC DNA]</scope>
    <source>
        <strain evidence="2 3">VKM B-2706</strain>
    </source>
</reference>
<accession>A0A1E2RUK7</accession>
<name>A0A1E2RUK7_9HYPH</name>
<sequence length="548" mass="59029">MELVGGRPNPDLEVPLLGHLAHPDAEIIVAAHDPEVVLAEPEHGAVVDHAAMVVAEGGVDHLALAQLADVAGGDQMHQLFGVGPRHLELAQGGEIHDHRLLPAGPVFLDGLHVGEAGGQPEAAIIFELAGQRGEARIEAALPRQARLCVGGHAMGLSFREVVLLVVNPHLDVRGAPAIGRVDIVGAGRRGADDVGQRAEQHVVPGPRPGLVQPDPVIVVDEGVVEEVDRRPALAGRDRIGLQTGVEVVRAVGMARIAHILVILGVAGQHERVVAADRVLDHLHERLLGLVVVFGMQARAGRSRAHQRMGGGGVEAVLDAALQGFRIEGQEVGALTALHVDDLDIVAGLHRVGRRGRRIDAQIQLRLRQRRRRIQPLLAPLLDLDQEIRGRVLLVRRHCAARRHQHAKTRGLDLEPGLRARRAIRPEQTAAADLALVHVAGAQRMLRRRPAFQRFVKRLFQGRRIQGGEGRDHRLAALRLRQGIEQPRLRPFRIDDGELIAVPDPEGQAAAPGHTGPADAPPPMRGHGGSRFRQAARSGLAVQAHKRSP</sequence>
<dbReference type="EMBL" id="MASI01000017">
    <property type="protein sequence ID" value="ODA65903.1"/>
    <property type="molecule type" value="Genomic_DNA"/>
</dbReference>
<dbReference type="Proteomes" id="UP000095087">
    <property type="component" value="Unassembled WGS sequence"/>
</dbReference>
<organism evidence="2 3">
    <name type="scientific">Methyloligella halotolerans</name>
    <dbReference type="NCBI Taxonomy" id="1177755"/>
    <lineage>
        <taxon>Bacteria</taxon>
        <taxon>Pseudomonadati</taxon>
        <taxon>Pseudomonadota</taxon>
        <taxon>Alphaproteobacteria</taxon>
        <taxon>Hyphomicrobiales</taxon>
        <taxon>Hyphomicrobiaceae</taxon>
        <taxon>Methyloligella</taxon>
    </lineage>
</organism>
<feature type="region of interest" description="Disordered" evidence="1">
    <location>
        <begin position="502"/>
        <end position="548"/>
    </location>
</feature>
<proteinExistence type="predicted"/>